<feature type="domain" description="UBC core" evidence="2">
    <location>
        <begin position="143"/>
        <end position="310"/>
    </location>
</feature>
<evidence type="ECO:0000259" key="3">
    <source>
        <dbReference type="PROSITE" id="PS50222"/>
    </source>
</evidence>
<dbReference type="GeneID" id="20813177"/>
<dbReference type="InterPro" id="IPR002048">
    <property type="entry name" value="EF_hand_dom"/>
</dbReference>
<dbReference type="CDD" id="cd00195">
    <property type="entry name" value="UBCc_UEV"/>
    <property type="match status" value="1"/>
</dbReference>
<dbReference type="PROSITE" id="PS50127">
    <property type="entry name" value="UBC_2"/>
    <property type="match status" value="1"/>
</dbReference>
<dbReference type="InterPro" id="IPR018247">
    <property type="entry name" value="EF_Hand_1_Ca_BS"/>
</dbReference>
<dbReference type="PANTHER" id="PTHR24067">
    <property type="entry name" value="UBIQUITIN-CONJUGATING ENZYME E2"/>
    <property type="match status" value="1"/>
</dbReference>
<dbReference type="RefSeq" id="XP_009836345.1">
    <property type="nucleotide sequence ID" value="XM_009838043.1"/>
</dbReference>
<dbReference type="CDD" id="cd00051">
    <property type="entry name" value="EFh"/>
    <property type="match status" value="1"/>
</dbReference>
<dbReference type="PROSITE" id="PS50222">
    <property type="entry name" value="EF_HAND_2"/>
    <property type="match status" value="1"/>
</dbReference>
<dbReference type="Gene3D" id="1.10.238.10">
    <property type="entry name" value="EF-hand"/>
    <property type="match status" value="1"/>
</dbReference>
<protein>
    <submittedName>
        <fullName evidence="4">Uncharacterized protein</fullName>
    </submittedName>
</protein>
<dbReference type="InterPro" id="IPR016135">
    <property type="entry name" value="UBQ-conjugating_enzyme/RWD"/>
</dbReference>
<dbReference type="GO" id="GO:0005509">
    <property type="term" value="F:calcium ion binding"/>
    <property type="evidence" value="ECO:0007669"/>
    <property type="project" value="InterPro"/>
</dbReference>
<dbReference type="STRING" id="112090.W4G4M8"/>
<accession>W4G4M8</accession>
<gene>
    <name evidence="4" type="ORF">H257_11181</name>
</gene>
<dbReference type="InterPro" id="IPR000608">
    <property type="entry name" value="UBC"/>
</dbReference>
<dbReference type="InterPro" id="IPR011992">
    <property type="entry name" value="EF-hand-dom_pair"/>
</dbReference>
<dbReference type="SUPFAM" id="SSF47473">
    <property type="entry name" value="EF-hand"/>
    <property type="match status" value="1"/>
</dbReference>
<proteinExistence type="predicted"/>
<reference evidence="4" key="1">
    <citation type="submission" date="2013-12" db="EMBL/GenBank/DDBJ databases">
        <title>The Genome Sequence of Aphanomyces astaci APO3.</title>
        <authorList>
            <consortium name="The Broad Institute Genomics Platform"/>
            <person name="Russ C."/>
            <person name="Tyler B."/>
            <person name="van West P."/>
            <person name="Dieguez-Uribeondo J."/>
            <person name="Young S.K."/>
            <person name="Zeng Q."/>
            <person name="Gargeya S."/>
            <person name="Fitzgerald M."/>
            <person name="Abouelleil A."/>
            <person name="Alvarado L."/>
            <person name="Chapman S.B."/>
            <person name="Gainer-Dewar J."/>
            <person name="Goldberg J."/>
            <person name="Griggs A."/>
            <person name="Gujja S."/>
            <person name="Hansen M."/>
            <person name="Howarth C."/>
            <person name="Imamovic A."/>
            <person name="Ireland A."/>
            <person name="Larimer J."/>
            <person name="McCowan C."/>
            <person name="Murphy C."/>
            <person name="Pearson M."/>
            <person name="Poon T.W."/>
            <person name="Priest M."/>
            <person name="Roberts A."/>
            <person name="Saif S."/>
            <person name="Shea T."/>
            <person name="Sykes S."/>
            <person name="Wortman J."/>
            <person name="Nusbaum C."/>
            <person name="Birren B."/>
        </authorList>
    </citation>
    <scope>NUCLEOTIDE SEQUENCE [LARGE SCALE GENOMIC DNA]</scope>
    <source>
        <strain evidence="4">APO3</strain>
    </source>
</reference>
<dbReference type="SMART" id="SM00054">
    <property type="entry name" value="EFh"/>
    <property type="match status" value="1"/>
</dbReference>
<dbReference type="EMBL" id="KI913145">
    <property type="protein sequence ID" value="ETV74236.1"/>
    <property type="molecule type" value="Genomic_DNA"/>
</dbReference>
<dbReference type="AlphaFoldDB" id="W4G4M8"/>
<dbReference type="OrthoDB" id="9978460at2759"/>
<dbReference type="VEuPathDB" id="FungiDB:H257_11181"/>
<dbReference type="InterPro" id="IPR050113">
    <property type="entry name" value="Ub_conjugating_enzyme"/>
</dbReference>
<evidence type="ECO:0000259" key="2">
    <source>
        <dbReference type="PROSITE" id="PS50127"/>
    </source>
</evidence>
<keyword evidence="1" id="KW-0106">Calcium</keyword>
<dbReference type="Pfam" id="PF00179">
    <property type="entry name" value="UQ_con"/>
    <property type="match status" value="1"/>
</dbReference>
<feature type="domain" description="EF-hand" evidence="3">
    <location>
        <begin position="95"/>
        <end position="130"/>
    </location>
</feature>
<sequence length="315" mass="36304">MAATKDMYYVPDSLRREFSVHEMAEFLEQVQSIVIMQRNASSSSRNMACSSKNSTRAEMAVLVLSIMRCILSRRLIRRVDANELSTLMESMNIHMEKAELLSLIAIVDENGSGQIEFNEFVLMMSNLRRGKSNKLSKFVQMSKQAFQIRQEFHALDDNPVKGCRVVPFKQDMRQWTVFLQGPADTPYDGGVFRFHFQFGHDYPYEPPIVSLQTRIYHVNFIMLLDGTAPTEWLASMWTPDWRSRTLLERLVLLFRDPKPELMIPIYNARDAPPTVGTTARSFGIDCFNQFVEHPDEFVRIATEITKQYATPPPSV</sequence>
<evidence type="ECO:0000313" key="4">
    <source>
        <dbReference type="EMBL" id="ETV74236.1"/>
    </source>
</evidence>
<organism evidence="4">
    <name type="scientific">Aphanomyces astaci</name>
    <name type="common">Crayfish plague agent</name>
    <dbReference type="NCBI Taxonomy" id="112090"/>
    <lineage>
        <taxon>Eukaryota</taxon>
        <taxon>Sar</taxon>
        <taxon>Stramenopiles</taxon>
        <taxon>Oomycota</taxon>
        <taxon>Saprolegniomycetes</taxon>
        <taxon>Saprolegniales</taxon>
        <taxon>Verrucalvaceae</taxon>
        <taxon>Aphanomyces</taxon>
    </lineage>
</organism>
<evidence type="ECO:0000256" key="1">
    <source>
        <dbReference type="ARBA" id="ARBA00022837"/>
    </source>
</evidence>
<dbReference type="SMART" id="SM00212">
    <property type="entry name" value="UBCc"/>
    <property type="match status" value="1"/>
</dbReference>
<name>W4G4M8_APHAT</name>
<dbReference type="Gene3D" id="3.10.110.10">
    <property type="entry name" value="Ubiquitin Conjugating Enzyme"/>
    <property type="match status" value="1"/>
</dbReference>
<dbReference type="SUPFAM" id="SSF54495">
    <property type="entry name" value="UBC-like"/>
    <property type="match status" value="1"/>
</dbReference>
<dbReference type="PROSITE" id="PS00018">
    <property type="entry name" value="EF_HAND_1"/>
    <property type="match status" value="1"/>
</dbReference>